<keyword evidence="5 7" id="KW-0067">ATP-binding</keyword>
<feature type="domain" description="Lon N-terminal" evidence="14">
    <location>
        <begin position="3"/>
        <end position="206"/>
    </location>
</feature>
<evidence type="ECO:0000256" key="4">
    <source>
        <dbReference type="ARBA" id="ARBA00022825"/>
    </source>
</evidence>
<dbReference type="SMART" id="SM00464">
    <property type="entry name" value="LON"/>
    <property type="match status" value="1"/>
</dbReference>
<keyword evidence="4 7" id="KW-0720">Serine protease</keyword>
<dbReference type="SUPFAM" id="SSF54211">
    <property type="entry name" value="Ribosomal protein S5 domain 2-like"/>
    <property type="match status" value="1"/>
</dbReference>
<name>A0A6I8MDR8_9FUSO</name>
<dbReference type="InterPro" id="IPR003111">
    <property type="entry name" value="Lon_prtase_N"/>
</dbReference>
<accession>A0A6I8MDR8</accession>
<dbReference type="InterPro" id="IPR004815">
    <property type="entry name" value="Lon_bac/euk-typ"/>
</dbReference>
<dbReference type="CDD" id="cd19500">
    <property type="entry name" value="RecA-like_Lon"/>
    <property type="match status" value="1"/>
</dbReference>
<dbReference type="GO" id="GO:0005524">
    <property type="term" value="F:ATP binding"/>
    <property type="evidence" value="ECO:0007669"/>
    <property type="project" value="UniProtKB-KW"/>
</dbReference>
<evidence type="ECO:0000256" key="6">
    <source>
        <dbReference type="ARBA" id="ARBA00050665"/>
    </source>
</evidence>
<keyword evidence="3 7" id="KW-0378">Hydrolase</keyword>
<dbReference type="PANTHER" id="PTHR10046">
    <property type="entry name" value="ATP DEPENDENT LON PROTEASE FAMILY MEMBER"/>
    <property type="match status" value="1"/>
</dbReference>
<feature type="active site" evidence="8 10">
    <location>
        <position position="721"/>
    </location>
</feature>
<evidence type="ECO:0000256" key="2">
    <source>
        <dbReference type="ARBA" id="ARBA00022741"/>
    </source>
</evidence>
<evidence type="ECO:0000256" key="7">
    <source>
        <dbReference type="PIRNR" id="PIRNR001174"/>
    </source>
</evidence>
<dbReference type="PROSITE" id="PS51786">
    <property type="entry name" value="LON_PROTEOLYTIC"/>
    <property type="match status" value="1"/>
</dbReference>
<dbReference type="InterPro" id="IPR008269">
    <property type="entry name" value="Lon_proteolytic"/>
</dbReference>
<dbReference type="PROSITE" id="PS51787">
    <property type="entry name" value="LON_N"/>
    <property type="match status" value="1"/>
</dbReference>
<organism evidence="15 16">
    <name type="scientific">Oceanivirga miroungae</name>
    <dbReference type="NCBI Taxonomy" id="1130046"/>
    <lineage>
        <taxon>Bacteria</taxon>
        <taxon>Fusobacteriati</taxon>
        <taxon>Fusobacteriota</taxon>
        <taxon>Fusobacteriia</taxon>
        <taxon>Fusobacteriales</taxon>
        <taxon>Leptotrichiaceae</taxon>
        <taxon>Oceanivirga</taxon>
    </lineage>
</organism>
<evidence type="ECO:0000313" key="15">
    <source>
        <dbReference type="EMBL" id="VWL85314.1"/>
    </source>
</evidence>
<dbReference type="GO" id="GO:0004252">
    <property type="term" value="F:serine-type endopeptidase activity"/>
    <property type="evidence" value="ECO:0007669"/>
    <property type="project" value="UniProtKB-UniRule"/>
</dbReference>
<evidence type="ECO:0000256" key="10">
    <source>
        <dbReference type="PROSITE-ProRule" id="PRU01122"/>
    </source>
</evidence>
<dbReference type="InterPro" id="IPR003959">
    <property type="entry name" value="ATPase_AAA_core"/>
</dbReference>
<dbReference type="SUPFAM" id="SSF88697">
    <property type="entry name" value="PUA domain-like"/>
    <property type="match status" value="1"/>
</dbReference>
<proteinExistence type="inferred from homology"/>
<dbReference type="Gene3D" id="3.40.50.300">
    <property type="entry name" value="P-loop containing nucleotide triphosphate hydrolases"/>
    <property type="match status" value="1"/>
</dbReference>
<reference evidence="15 16" key="1">
    <citation type="submission" date="2019-10" db="EMBL/GenBank/DDBJ databases">
        <authorList>
            <person name="Blom J."/>
        </authorList>
    </citation>
    <scope>NUCLEOTIDE SEQUENCE [LARGE SCALE GENOMIC DNA]</scope>
    <source>
        <strain evidence="15 16">ES3154-GLU</strain>
    </source>
</reference>
<dbReference type="GO" id="GO:0004176">
    <property type="term" value="F:ATP-dependent peptidase activity"/>
    <property type="evidence" value="ECO:0007669"/>
    <property type="project" value="UniProtKB-UniRule"/>
</dbReference>
<evidence type="ECO:0000313" key="16">
    <source>
        <dbReference type="Proteomes" id="UP000419017"/>
    </source>
</evidence>
<feature type="active site" evidence="8 10">
    <location>
        <position position="678"/>
    </location>
</feature>
<dbReference type="Pfam" id="PF05362">
    <property type="entry name" value="Lon_C"/>
    <property type="match status" value="1"/>
</dbReference>
<dbReference type="InterPro" id="IPR003593">
    <property type="entry name" value="AAA+_ATPase"/>
</dbReference>
<dbReference type="InterPro" id="IPR027417">
    <property type="entry name" value="P-loop_NTPase"/>
</dbReference>
<sequence>MMIPIIPVREIVCMPGVESSIRLGRDFSITAASVAIEKFEGDLILLLQKDTKKIDIDISEDSLYSYGLLVKASNLVKTNNDVYLLNIKGIKRIKANNIRYNEELKIFESSYIKVNTKKDIEEEVQNFEMYKPENIIKISTEFMRVDTVANVTEDGSNIIKIKDLEELIDTMLYYINIPADVKQKFLEMRSLKERIDKFYTELLLQKQINQVENEVNSKLKTNIDEAQRQYILREKIKVLKDEIEGENHDKSELQIRLDKSKMPEDFKKKVQKDLDKLSNVSQMSPEYNVLLNYIELVLSLPYTPSNKKQNNIIKAKKILNDEHYGLKEVKDAVLEFLAVIELKKQEKNKNYKKAATVLCLVGPPGVGKTSFASSIANAMNREFTKISLGGVNDESEIRGHRRTYVAAMPGRIIDAIKRTGVNNPVILLDEIDKLDSGFKGDPASALLEVLDPNQNYKFEDHFVDYPYDLSNVFFICTANTYQTIPEALYDRLEVIYIDSYTEIEKLNIAKKYLIKQVEKETAIKLNISDKLILKIIDSYTREAGVRNLKRELVKIARKKALEKLENIKLNNKLVEADLVKYLGNEKFKPDKLAKKDAKVGRVKGLAWTSVGGTTLDVEGVKMPGSGKLQLTGKLGEVMQESAKVAYSYVRSIVKNDFTKDTDVHLHFPEGATPKDGPSAGITITTTILSVIENKKVRQDIAMTGEITLVGDVLAVGGIKEKVIAAHRIGIKEVILPKENEVDITKLPDEIRESMKFNFVSNYSEVKKIVFKK</sequence>
<evidence type="ECO:0000256" key="12">
    <source>
        <dbReference type="SAM" id="Coils"/>
    </source>
</evidence>
<evidence type="ECO:0000256" key="1">
    <source>
        <dbReference type="ARBA" id="ARBA00022670"/>
    </source>
</evidence>
<dbReference type="InterPro" id="IPR054594">
    <property type="entry name" value="Lon_lid"/>
</dbReference>
<dbReference type="SMART" id="SM00382">
    <property type="entry name" value="AAA"/>
    <property type="match status" value="1"/>
</dbReference>
<keyword evidence="1 7" id="KW-0645">Protease</keyword>
<evidence type="ECO:0000256" key="3">
    <source>
        <dbReference type="ARBA" id="ARBA00022801"/>
    </source>
</evidence>
<dbReference type="PRINTS" id="PR00830">
    <property type="entry name" value="ENDOLAPTASE"/>
</dbReference>
<dbReference type="AlphaFoldDB" id="A0A6I8MDR8"/>
<dbReference type="SUPFAM" id="SSF52540">
    <property type="entry name" value="P-loop containing nucleoside triphosphate hydrolases"/>
    <property type="match status" value="1"/>
</dbReference>
<evidence type="ECO:0000256" key="9">
    <source>
        <dbReference type="PIRSR" id="PIRSR001174-2"/>
    </source>
</evidence>
<feature type="coiled-coil region" evidence="12">
    <location>
        <begin position="545"/>
        <end position="577"/>
    </location>
</feature>
<feature type="coiled-coil region" evidence="12">
    <location>
        <begin position="209"/>
        <end position="256"/>
    </location>
</feature>
<dbReference type="EMBL" id="CABWIB010000001">
    <property type="protein sequence ID" value="VWL85314.1"/>
    <property type="molecule type" value="Genomic_DNA"/>
</dbReference>
<evidence type="ECO:0000256" key="11">
    <source>
        <dbReference type="RuleBase" id="RU000591"/>
    </source>
</evidence>
<feature type="binding site" evidence="9">
    <location>
        <begin position="362"/>
        <end position="369"/>
    </location>
    <ligand>
        <name>ATP</name>
        <dbReference type="ChEBI" id="CHEBI:30616"/>
    </ligand>
</feature>
<dbReference type="Gene3D" id="1.20.5.5270">
    <property type="match status" value="1"/>
</dbReference>
<dbReference type="Gene3D" id="3.30.230.10">
    <property type="match status" value="1"/>
</dbReference>
<dbReference type="Pfam" id="PF00004">
    <property type="entry name" value="AAA"/>
    <property type="match status" value="1"/>
</dbReference>
<comment type="subcellular location">
    <subcellularLocation>
        <location evidence="7">Cytoplasm</location>
    </subcellularLocation>
</comment>
<dbReference type="Gene3D" id="1.10.8.60">
    <property type="match status" value="1"/>
</dbReference>
<feature type="domain" description="Lon proteolytic" evidence="13">
    <location>
        <begin position="596"/>
        <end position="772"/>
    </location>
</feature>
<evidence type="ECO:0000259" key="13">
    <source>
        <dbReference type="PROSITE" id="PS51786"/>
    </source>
</evidence>
<dbReference type="InterPro" id="IPR027065">
    <property type="entry name" value="Lon_Prtase"/>
</dbReference>
<evidence type="ECO:0000256" key="8">
    <source>
        <dbReference type="PIRSR" id="PIRSR001174-1"/>
    </source>
</evidence>
<keyword evidence="12" id="KW-0175">Coiled coil</keyword>
<dbReference type="InterPro" id="IPR008268">
    <property type="entry name" value="Peptidase_S16_AS"/>
</dbReference>
<protein>
    <recommendedName>
        <fullName evidence="7">Lon protease</fullName>
        <ecNumber evidence="7">3.4.21.53</ecNumber>
    </recommendedName>
</protein>
<evidence type="ECO:0000256" key="5">
    <source>
        <dbReference type="ARBA" id="ARBA00022840"/>
    </source>
</evidence>
<dbReference type="Pfam" id="PF22667">
    <property type="entry name" value="Lon_lid"/>
    <property type="match status" value="1"/>
</dbReference>
<dbReference type="Gene3D" id="2.30.130.40">
    <property type="entry name" value="LON domain-like"/>
    <property type="match status" value="1"/>
</dbReference>
<dbReference type="Pfam" id="PF02190">
    <property type="entry name" value="LON_substr_bdg"/>
    <property type="match status" value="1"/>
</dbReference>
<keyword evidence="2 7" id="KW-0547">Nucleotide-binding</keyword>
<dbReference type="Proteomes" id="UP000419017">
    <property type="component" value="Unassembled WGS sequence"/>
</dbReference>
<dbReference type="GO" id="GO:0005737">
    <property type="term" value="C:cytoplasm"/>
    <property type="evidence" value="ECO:0007669"/>
    <property type="project" value="UniProtKB-SubCell"/>
</dbReference>
<dbReference type="PIRSF" id="PIRSF001174">
    <property type="entry name" value="Lon_proteas"/>
    <property type="match status" value="1"/>
</dbReference>
<dbReference type="InterPro" id="IPR046336">
    <property type="entry name" value="Lon_prtase_N_sf"/>
</dbReference>
<dbReference type="GO" id="GO:0016887">
    <property type="term" value="F:ATP hydrolysis activity"/>
    <property type="evidence" value="ECO:0007669"/>
    <property type="project" value="InterPro"/>
</dbReference>
<dbReference type="PROSITE" id="PS01046">
    <property type="entry name" value="LON_SER"/>
    <property type="match status" value="1"/>
</dbReference>
<dbReference type="FunFam" id="3.40.50.300:FF:000021">
    <property type="entry name" value="Lon protease homolog"/>
    <property type="match status" value="1"/>
</dbReference>
<dbReference type="Gene3D" id="1.20.58.1480">
    <property type="match status" value="1"/>
</dbReference>
<keyword evidence="7" id="KW-0963">Cytoplasm</keyword>
<dbReference type="InterPro" id="IPR020568">
    <property type="entry name" value="Ribosomal_Su5_D2-typ_SF"/>
</dbReference>
<dbReference type="RefSeq" id="WP_156683321.1">
    <property type="nucleotide sequence ID" value="NZ_CABWIB010000001.1"/>
</dbReference>
<dbReference type="InterPro" id="IPR014721">
    <property type="entry name" value="Ribsml_uS5_D2-typ_fold_subgr"/>
</dbReference>
<dbReference type="GO" id="GO:0006508">
    <property type="term" value="P:proteolysis"/>
    <property type="evidence" value="ECO:0007669"/>
    <property type="project" value="UniProtKB-KW"/>
</dbReference>
<comment type="similarity">
    <text evidence="7 10 11">Belongs to the peptidase S16 family.</text>
</comment>
<comment type="catalytic activity">
    <reaction evidence="6 7 10">
        <text>Hydrolysis of proteins in presence of ATP.</text>
        <dbReference type="EC" id="3.4.21.53"/>
    </reaction>
</comment>
<dbReference type="EC" id="3.4.21.53" evidence="7"/>
<keyword evidence="16" id="KW-1185">Reference proteome</keyword>
<dbReference type="GO" id="GO:0030163">
    <property type="term" value="P:protein catabolic process"/>
    <property type="evidence" value="ECO:0007669"/>
    <property type="project" value="InterPro"/>
</dbReference>
<evidence type="ECO:0000259" key="14">
    <source>
        <dbReference type="PROSITE" id="PS51787"/>
    </source>
</evidence>
<dbReference type="InterPro" id="IPR015947">
    <property type="entry name" value="PUA-like_sf"/>
</dbReference>
<dbReference type="NCBIfam" id="TIGR00763">
    <property type="entry name" value="lon"/>
    <property type="match status" value="1"/>
</dbReference>
<comment type="subunit">
    <text evidence="7">Homohexamer. Organized in a ring with a central cavity.</text>
</comment>
<gene>
    <name evidence="15" type="ORF">OMES3154_00598</name>
</gene>